<dbReference type="SUPFAM" id="SSF52058">
    <property type="entry name" value="L domain-like"/>
    <property type="match status" value="1"/>
</dbReference>
<feature type="signal peptide" evidence="5">
    <location>
        <begin position="1"/>
        <end position="24"/>
    </location>
</feature>
<evidence type="ECO:0000256" key="1">
    <source>
        <dbReference type="ARBA" id="ARBA00022614"/>
    </source>
</evidence>
<organism evidence="8">
    <name type="scientific">Castor canadensis</name>
    <name type="common">American beaver</name>
    <dbReference type="NCBI Taxonomy" id="51338"/>
    <lineage>
        <taxon>Eukaryota</taxon>
        <taxon>Metazoa</taxon>
        <taxon>Chordata</taxon>
        <taxon>Craniata</taxon>
        <taxon>Vertebrata</taxon>
        <taxon>Euteleostomi</taxon>
        <taxon>Mammalia</taxon>
        <taxon>Eutheria</taxon>
        <taxon>Euarchontoglires</taxon>
        <taxon>Glires</taxon>
        <taxon>Rodentia</taxon>
        <taxon>Castorimorpha</taxon>
        <taxon>Castoridae</taxon>
        <taxon>Castor</taxon>
    </lineage>
</organism>
<dbReference type="PANTHER" id="PTHR23045">
    <property type="entry name" value="LEUCINE-RICH REPEAT-CONTAINING PROTEIN 37A"/>
    <property type="match status" value="1"/>
</dbReference>
<evidence type="ECO:0000313" key="8">
    <source>
        <dbReference type="Ensembl" id="ENSCCNP00000027648.1"/>
    </source>
</evidence>
<feature type="domain" description="LRRC37A/B like protein 1 C-terminal" evidence="6">
    <location>
        <begin position="697"/>
        <end position="832"/>
    </location>
</feature>
<dbReference type="InterPro" id="IPR032675">
    <property type="entry name" value="LRR_dom_sf"/>
</dbReference>
<dbReference type="PROSITE" id="PS51450">
    <property type="entry name" value="LRR"/>
    <property type="match status" value="1"/>
</dbReference>
<keyword evidence="1" id="KW-0433">Leucine-rich repeat</keyword>
<feature type="region of interest" description="Disordered" evidence="3">
    <location>
        <begin position="123"/>
        <end position="338"/>
    </location>
</feature>
<keyword evidence="2" id="KW-0677">Repeat</keyword>
<accession>A0A8C0XJN8</accession>
<dbReference type="Ensembl" id="ENSCCNT00000034981.1">
    <property type="protein sequence ID" value="ENSCCNP00000027648.1"/>
    <property type="gene ID" value="ENSCCNG00000026726.1"/>
</dbReference>
<evidence type="ECO:0000256" key="5">
    <source>
        <dbReference type="SAM" id="SignalP"/>
    </source>
</evidence>
<reference evidence="8" key="1">
    <citation type="submission" date="2023-09" db="UniProtKB">
        <authorList>
            <consortium name="Ensembl"/>
        </authorList>
    </citation>
    <scope>IDENTIFICATION</scope>
</reference>
<dbReference type="InterPro" id="IPR003591">
    <property type="entry name" value="Leu-rich_rpt_typical-subtyp"/>
</dbReference>
<dbReference type="SMART" id="SM00369">
    <property type="entry name" value="LRR_TYP"/>
    <property type="match status" value="3"/>
</dbReference>
<dbReference type="PANTHER" id="PTHR23045:SF9">
    <property type="entry name" value="LEUCINE RICH REPEAT CONTAINING 37A-RELATED"/>
    <property type="match status" value="1"/>
</dbReference>
<protein>
    <submittedName>
        <fullName evidence="8">Uncharacterized protein</fullName>
    </submittedName>
</protein>
<dbReference type="AlphaFoldDB" id="A0A8C0XJN8"/>
<dbReference type="Gene3D" id="3.80.10.10">
    <property type="entry name" value="Ribonuclease Inhibitor"/>
    <property type="match status" value="1"/>
</dbReference>
<feature type="compositionally biased region" description="Polar residues" evidence="3">
    <location>
        <begin position="221"/>
        <end position="247"/>
    </location>
</feature>
<feature type="compositionally biased region" description="Polar residues" evidence="3">
    <location>
        <begin position="172"/>
        <end position="194"/>
    </location>
</feature>
<feature type="transmembrane region" description="Helical" evidence="4">
    <location>
        <begin position="806"/>
        <end position="829"/>
    </location>
</feature>
<dbReference type="InterPro" id="IPR029423">
    <property type="entry name" value="LRRC37AB_C"/>
</dbReference>
<feature type="domain" description="Leucine-rich repeat-containing protein 37 N-terminal" evidence="7">
    <location>
        <begin position="199"/>
        <end position="273"/>
    </location>
</feature>
<feature type="compositionally biased region" description="Low complexity" evidence="3">
    <location>
        <begin position="382"/>
        <end position="394"/>
    </location>
</feature>
<feature type="chain" id="PRO_5034828696" evidence="5">
    <location>
        <begin position="25"/>
        <end position="868"/>
    </location>
</feature>
<dbReference type="Pfam" id="PF13855">
    <property type="entry name" value="LRR_8"/>
    <property type="match status" value="1"/>
</dbReference>
<dbReference type="InterPro" id="IPR001611">
    <property type="entry name" value="Leu-rich_rpt"/>
</dbReference>
<feature type="domain" description="Leucine-rich repeat-containing protein 37 N-terminal" evidence="7">
    <location>
        <begin position="313"/>
        <end position="379"/>
    </location>
</feature>
<dbReference type="InterPro" id="IPR015753">
    <property type="entry name" value="LRRC37"/>
</dbReference>
<name>A0A8C0XJN8_CASCN</name>
<keyword evidence="4" id="KW-1133">Transmembrane helix</keyword>
<evidence type="ECO:0000256" key="4">
    <source>
        <dbReference type="SAM" id="Phobius"/>
    </source>
</evidence>
<keyword evidence="5" id="KW-0732">Signal</keyword>
<evidence type="ECO:0000256" key="2">
    <source>
        <dbReference type="ARBA" id="ARBA00022737"/>
    </source>
</evidence>
<feature type="region of interest" description="Disordered" evidence="3">
    <location>
        <begin position="371"/>
        <end position="394"/>
    </location>
</feature>
<sequence>MSLLGIWAPRLLLMSLETWLLTQGFPIPKRAQDLVQLTCGEQNQAPALPLLLKSKTQPVSLDQASDQVFDVFVPLLDHKRSKRKMFIGLPWKLKKYVAQHHELEDTVVGTPHQFANLQLQTQPLQDDDTDPGLSTADSDSPPLKPQESTDEPPEPLEQVEPSAVQQEAPKQASENTEDVTLSSIQQEAPAQTSELPEDTEPSASQMEAPVQPTTPPKESPIENTAPTLPNQEVTVQPPAQDQAQQTILPGVTGKPVDVEITMTSEPTKAAASSLAQPRAPAEPSESPGEAETSGTHLQSPVQPPEYGEELQPSLTQQTPEPPKEFIPQAPMTESPPKEVTLPHLDQVQIQHPNLTQVTILHFDLELTSTAEPTTKAKHSKTTETSTTETTIQTPTSENALTLQTEPNATPYTNICELCTCRDESLLCVGLSPTQKLRQVPVPKPNTYKKVLTTLNFRGNSIDYIDKNTWKAYRWTEKLILSENHLTELRKDSFEGLLSLEYLDLSCNKIQYIERGTFESLPFLKFVNLGCNVITELNFGTFQAWHGMQFLQILSRNPLTTVEDSHLFKLPALKYLDLGKTQVRLGTLENILLMTLKLEKLILPSHMACCLCQYKSNIEGVCKTVKLHCDNECLPNTIQCLEERSIENTEGKFMKVLQTRKKSTNTELTIEPERGYEDQNGVSSSGFINEQPDFNDDESDLISQLQSLIPNNDVRTLLSQMIKTLGVDCSDADVQKACSKLILRTGYLMKLLSEERELSVSRTDWDTDHWKTEDYISDSTELQRGQKGQESSELIQEVPAYGCNKKLLILAVSVAVIVMIVIPVSCLCIIEVRTTIHSGFQNICCLCKSQTPQTENQRHFPTLYRKVIP</sequence>
<dbReference type="InterPro" id="IPR032754">
    <property type="entry name" value="LRRC37_N"/>
</dbReference>
<keyword evidence="4" id="KW-0472">Membrane</keyword>
<keyword evidence="4" id="KW-0812">Transmembrane</keyword>
<dbReference type="Pfam" id="PF14914">
    <property type="entry name" value="LRRC37AB_C"/>
    <property type="match status" value="1"/>
</dbReference>
<evidence type="ECO:0000256" key="3">
    <source>
        <dbReference type="SAM" id="MobiDB-lite"/>
    </source>
</evidence>
<proteinExistence type="predicted"/>
<dbReference type="Pfam" id="PF15779">
    <property type="entry name" value="LRRC37"/>
    <property type="match status" value="2"/>
</dbReference>
<feature type="compositionally biased region" description="Low complexity" evidence="3">
    <location>
        <begin position="279"/>
        <end position="295"/>
    </location>
</feature>
<evidence type="ECO:0000259" key="7">
    <source>
        <dbReference type="Pfam" id="PF15779"/>
    </source>
</evidence>
<evidence type="ECO:0000259" key="6">
    <source>
        <dbReference type="Pfam" id="PF14914"/>
    </source>
</evidence>